<name>A0A561U4Z8_9PSEU</name>
<dbReference type="RefSeq" id="WP_145740372.1">
    <property type="nucleotide sequence ID" value="NZ_VIWX01000003.1"/>
</dbReference>
<dbReference type="EMBL" id="VIWX01000003">
    <property type="protein sequence ID" value="TWF94439.1"/>
    <property type="molecule type" value="Genomic_DNA"/>
</dbReference>
<dbReference type="Pfam" id="PF10604">
    <property type="entry name" value="Polyketide_cyc2"/>
    <property type="match status" value="1"/>
</dbReference>
<evidence type="ECO:0000313" key="2">
    <source>
        <dbReference type="Proteomes" id="UP000316184"/>
    </source>
</evidence>
<dbReference type="InterPro" id="IPR019587">
    <property type="entry name" value="Polyketide_cyclase/dehydratase"/>
</dbReference>
<evidence type="ECO:0000313" key="1">
    <source>
        <dbReference type="EMBL" id="TWF94439.1"/>
    </source>
</evidence>
<protein>
    <submittedName>
        <fullName evidence="1">Polyketide cyclase/dehydrase/lipid transport protein</fullName>
    </submittedName>
</protein>
<keyword evidence="2" id="KW-1185">Reference proteome</keyword>
<accession>A0A561U4Z8</accession>
<reference evidence="1 2" key="1">
    <citation type="submission" date="2019-06" db="EMBL/GenBank/DDBJ databases">
        <title>Sequencing the genomes of 1000 actinobacteria strains.</title>
        <authorList>
            <person name="Klenk H.-P."/>
        </authorList>
    </citation>
    <scope>NUCLEOTIDE SEQUENCE [LARGE SCALE GENOMIC DNA]</scope>
    <source>
        <strain evidence="1 2">DSM 46699</strain>
    </source>
</reference>
<dbReference type="SUPFAM" id="SSF55961">
    <property type="entry name" value="Bet v1-like"/>
    <property type="match status" value="1"/>
</dbReference>
<dbReference type="Gene3D" id="3.30.530.20">
    <property type="match status" value="1"/>
</dbReference>
<organism evidence="1 2">
    <name type="scientific">Saccharopolyspora dendranthemae</name>
    <dbReference type="NCBI Taxonomy" id="1181886"/>
    <lineage>
        <taxon>Bacteria</taxon>
        <taxon>Bacillati</taxon>
        <taxon>Actinomycetota</taxon>
        <taxon>Actinomycetes</taxon>
        <taxon>Pseudonocardiales</taxon>
        <taxon>Pseudonocardiaceae</taxon>
        <taxon>Saccharopolyspora</taxon>
    </lineage>
</organism>
<dbReference type="AlphaFoldDB" id="A0A561U4Z8"/>
<dbReference type="Proteomes" id="UP000316184">
    <property type="component" value="Unassembled WGS sequence"/>
</dbReference>
<sequence length="149" mass="16972">METITVERTIPAPVESVYDWCAETTHWQSSSWVLRNRLKQAGEPDRWGAGAVRSHLWSIGWFLEEVTAAERPRSMNYLVTQSFPPSRHGGGSMTFTEVPGGTRVTWVTEAEMRTPVARDLATRTIVKPLTRLVFGRILRQCERDLLRTS</sequence>
<proteinExistence type="predicted"/>
<comment type="caution">
    <text evidence="1">The sequence shown here is derived from an EMBL/GenBank/DDBJ whole genome shotgun (WGS) entry which is preliminary data.</text>
</comment>
<dbReference type="InterPro" id="IPR023393">
    <property type="entry name" value="START-like_dom_sf"/>
</dbReference>
<dbReference type="OrthoDB" id="4545830at2"/>
<gene>
    <name evidence="1" type="ORF">FHU35_13146</name>
</gene>